<dbReference type="GO" id="GO:0005886">
    <property type="term" value="C:plasma membrane"/>
    <property type="evidence" value="ECO:0007669"/>
    <property type="project" value="UniProtKB-SubCell"/>
</dbReference>
<feature type="region of interest" description="Disordered" evidence="9">
    <location>
        <begin position="101"/>
        <end position="124"/>
    </location>
</feature>
<dbReference type="Pfam" id="PF02699">
    <property type="entry name" value="YajC"/>
    <property type="match status" value="1"/>
</dbReference>
<keyword evidence="6 10" id="KW-1133">Transmembrane helix</keyword>
<dbReference type="SMART" id="SM01323">
    <property type="entry name" value="YajC"/>
    <property type="match status" value="1"/>
</dbReference>
<reference evidence="11" key="1">
    <citation type="submission" date="2018-06" db="EMBL/GenBank/DDBJ databases">
        <authorList>
            <person name="Zhirakovskaya E."/>
        </authorList>
    </citation>
    <scope>NUCLEOTIDE SEQUENCE</scope>
</reference>
<evidence type="ECO:0000256" key="2">
    <source>
        <dbReference type="ARBA" id="ARBA00022448"/>
    </source>
</evidence>
<evidence type="ECO:0000256" key="1">
    <source>
        <dbReference type="ARBA" id="ARBA00004162"/>
    </source>
</evidence>
<feature type="compositionally biased region" description="Low complexity" evidence="9">
    <location>
        <begin position="106"/>
        <end position="124"/>
    </location>
</feature>
<name>A0A3B0S0H1_9ZZZZ</name>
<gene>
    <name evidence="11" type="ORF">MNBD_ALPHA06-110</name>
</gene>
<dbReference type="PANTHER" id="PTHR33909">
    <property type="entry name" value="SEC TRANSLOCON ACCESSORY COMPLEX SUBUNIT YAJC"/>
    <property type="match status" value="1"/>
</dbReference>
<organism evidence="11">
    <name type="scientific">hydrothermal vent metagenome</name>
    <dbReference type="NCBI Taxonomy" id="652676"/>
    <lineage>
        <taxon>unclassified sequences</taxon>
        <taxon>metagenomes</taxon>
        <taxon>ecological metagenomes</taxon>
    </lineage>
</organism>
<dbReference type="PANTHER" id="PTHR33909:SF1">
    <property type="entry name" value="SEC TRANSLOCON ACCESSORY COMPLEX SUBUNIT YAJC"/>
    <property type="match status" value="1"/>
</dbReference>
<keyword evidence="8 10" id="KW-0472">Membrane</keyword>
<keyword evidence="2" id="KW-0813">Transport</keyword>
<evidence type="ECO:0000256" key="5">
    <source>
        <dbReference type="ARBA" id="ARBA00022927"/>
    </source>
</evidence>
<comment type="subcellular location">
    <subcellularLocation>
        <location evidence="1">Cell membrane</location>
        <topology evidence="1">Single-pass membrane protein</topology>
    </subcellularLocation>
</comment>
<evidence type="ECO:0000256" key="4">
    <source>
        <dbReference type="ARBA" id="ARBA00022692"/>
    </source>
</evidence>
<sequence>MSSPMLLNVILFWQADAGTSPIGFFGMMIAMFAIFYFLLIRPQQKRVKEHKDMVGGLSRNDTVVTAGGIIGKVTKVTPDNEEVTVEIATGVKVKVLRSTLQDVRSKNSPKPANDAPAKKANQKK</sequence>
<keyword evidence="3" id="KW-1003">Cell membrane</keyword>
<dbReference type="InterPro" id="IPR003849">
    <property type="entry name" value="Preprotein_translocase_YajC"/>
</dbReference>
<evidence type="ECO:0000256" key="7">
    <source>
        <dbReference type="ARBA" id="ARBA00023010"/>
    </source>
</evidence>
<dbReference type="AlphaFoldDB" id="A0A3B0S0H1"/>
<evidence type="ECO:0000256" key="9">
    <source>
        <dbReference type="SAM" id="MobiDB-lite"/>
    </source>
</evidence>
<keyword evidence="7" id="KW-0811">Translocation</keyword>
<evidence type="ECO:0000256" key="6">
    <source>
        <dbReference type="ARBA" id="ARBA00022989"/>
    </source>
</evidence>
<feature type="transmembrane region" description="Helical" evidence="10">
    <location>
        <begin position="20"/>
        <end position="39"/>
    </location>
</feature>
<keyword evidence="5" id="KW-0653">Protein transport</keyword>
<accession>A0A3B0S0H1</accession>
<dbReference type="GO" id="GO:0015031">
    <property type="term" value="P:protein transport"/>
    <property type="evidence" value="ECO:0007669"/>
    <property type="project" value="UniProtKB-KW"/>
</dbReference>
<dbReference type="PRINTS" id="PR01853">
    <property type="entry name" value="YAJCTRNLCASE"/>
</dbReference>
<protein>
    <submittedName>
        <fullName evidence="11">Protein translocase subunit YajC</fullName>
    </submittedName>
</protein>
<keyword evidence="4 10" id="KW-0812">Transmembrane</keyword>
<dbReference type="EMBL" id="UOEE01000102">
    <property type="protein sequence ID" value="VAV90063.1"/>
    <property type="molecule type" value="Genomic_DNA"/>
</dbReference>
<evidence type="ECO:0000256" key="3">
    <source>
        <dbReference type="ARBA" id="ARBA00022475"/>
    </source>
</evidence>
<proteinExistence type="predicted"/>
<evidence type="ECO:0000256" key="10">
    <source>
        <dbReference type="SAM" id="Phobius"/>
    </source>
</evidence>
<dbReference type="NCBIfam" id="TIGR00739">
    <property type="entry name" value="yajC"/>
    <property type="match status" value="1"/>
</dbReference>
<evidence type="ECO:0000313" key="11">
    <source>
        <dbReference type="EMBL" id="VAV90063.1"/>
    </source>
</evidence>
<evidence type="ECO:0000256" key="8">
    <source>
        <dbReference type="ARBA" id="ARBA00023136"/>
    </source>
</evidence>